<gene>
    <name evidence="1" type="ORF">LDG_6855</name>
</gene>
<evidence type="ECO:0000313" key="1">
    <source>
        <dbReference type="EMBL" id="EHL31143.1"/>
    </source>
</evidence>
<dbReference type="RefSeq" id="WP_006870783.1">
    <property type="nucleotide sequence ID" value="NZ_JH413818.1"/>
</dbReference>
<dbReference type="STRING" id="658187.LDG_6855"/>
<dbReference type="EMBL" id="JH413818">
    <property type="protein sequence ID" value="EHL31143.1"/>
    <property type="molecule type" value="Genomic_DNA"/>
</dbReference>
<dbReference type="Gene3D" id="1.10.10.10">
    <property type="entry name" value="Winged helix-like DNA-binding domain superfamily/Winged helix DNA-binding domain"/>
    <property type="match status" value="1"/>
</dbReference>
<accession>G9ENN0</accession>
<protein>
    <recommendedName>
        <fullName evidence="3">Transposase IS3/IS911 family protein</fullName>
    </recommendedName>
</protein>
<dbReference type="GO" id="GO:0006313">
    <property type="term" value="P:DNA transposition"/>
    <property type="evidence" value="ECO:0007669"/>
    <property type="project" value="InterPro"/>
</dbReference>
<dbReference type="InterPro" id="IPR010921">
    <property type="entry name" value="Trp_repressor/repl_initiator"/>
</dbReference>
<dbReference type="InterPro" id="IPR036388">
    <property type="entry name" value="WH-like_DNA-bd_sf"/>
</dbReference>
<dbReference type="AlphaFoldDB" id="G9ENN0"/>
<dbReference type="GO" id="GO:0043565">
    <property type="term" value="F:sequence-specific DNA binding"/>
    <property type="evidence" value="ECO:0007669"/>
    <property type="project" value="InterPro"/>
</dbReference>
<dbReference type="InParanoid" id="G9ENN0"/>
<evidence type="ECO:0008006" key="3">
    <source>
        <dbReference type="Google" id="ProtNLM"/>
    </source>
</evidence>
<evidence type="ECO:0000313" key="2">
    <source>
        <dbReference type="Proteomes" id="UP000002770"/>
    </source>
</evidence>
<dbReference type="GO" id="GO:0004803">
    <property type="term" value="F:transposase activity"/>
    <property type="evidence" value="ECO:0007669"/>
    <property type="project" value="InterPro"/>
</dbReference>
<proteinExistence type="predicted"/>
<dbReference type="Proteomes" id="UP000002770">
    <property type="component" value="Unassembled WGS sequence"/>
</dbReference>
<dbReference type="InterPro" id="IPR002514">
    <property type="entry name" value="Transposase_8"/>
</dbReference>
<name>G9ENN0_9GAMM</name>
<organism evidence="1 2">
    <name type="scientific">Legionella drancourtii LLAP12</name>
    <dbReference type="NCBI Taxonomy" id="658187"/>
    <lineage>
        <taxon>Bacteria</taxon>
        <taxon>Pseudomonadati</taxon>
        <taxon>Pseudomonadota</taxon>
        <taxon>Gammaproteobacteria</taxon>
        <taxon>Legionellales</taxon>
        <taxon>Legionellaceae</taxon>
        <taxon>Legionella</taxon>
    </lineage>
</organism>
<sequence length="103" mass="11735">MAKNKKWSSSAKFEIALQAIKNETTLNVICKKYEVSPSQVHAWKKQLLEEGVKLFNKADKSTKLIAGHEEKQRVLSETVGQLTIERDYLKKCWSKLHGSSDSN</sequence>
<dbReference type="HOGENOM" id="CLU_027402_36_1_6"/>
<dbReference type="Pfam" id="PF01527">
    <property type="entry name" value="HTH_Tnp_1"/>
    <property type="match status" value="1"/>
</dbReference>
<dbReference type="SUPFAM" id="SSF48295">
    <property type="entry name" value="TrpR-like"/>
    <property type="match status" value="1"/>
</dbReference>
<keyword evidence="2" id="KW-1185">Reference proteome</keyword>
<dbReference type="eggNOG" id="COG2963">
    <property type="taxonomic scope" value="Bacteria"/>
</dbReference>
<reference evidence="1 2" key="1">
    <citation type="journal article" date="2011" name="BMC Genomics">
        <title>Insight into cross-talk between intra-amoebal pathogens.</title>
        <authorList>
            <person name="Gimenez G."/>
            <person name="Bertelli C."/>
            <person name="Moliner C."/>
            <person name="Robert C."/>
            <person name="Raoult D."/>
            <person name="Fournier P.E."/>
            <person name="Greub G."/>
        </authorList>
    </citation>
    <scope>NUCLEOTIDE SEQUENCE [LARGE SCALE GENOMIC DNA]</scope>
    <source>
        <strain evidence="1 2">LLAP12</strain>
    </source>
</reference>
<dbReference type="OrthoDB" id="5629345at2"/>